<organism evidence="2 3">
    <name type="scientific">Limnohabitans parvus II-B4</name>
    <dbReference type="NCBI Taxonomy" id="1293052"/>
    <lineage>
        <taxon>Bacteria</taxon>
        <taxon>Pseudomonadati</taxon>
        <taxon>Pseudomonadota</taxon>
        <taxon>Betaproteobacteria</taxon>
        <taxon>Burkholderiales</taxon>
        <taxon>Comamonadaceae</taxon>
        <taxon>Limnohabitans</taxon>
    </lineage>
</organism>
<keyword evidence="1" id="KW-0812">Transmembrane</keyword>
<dbReference type="EMBL" id="NESN01000003">
    <property type="protein sequence ID" value="PUE53494.1"/>
    <property type="molecule type" value="Genomic_DNA"/>
</dbReference>
<reference evidence="2 3" key="1">
    <citation type="submission" date="2017-04" db="EMBL/GenBank/DDBJ databases">
        <title>Unexpected and diverse lifestyles within the genus Limnohabitans.</title>
        <authorList>
            <person name="Kasalicky V."/>
            <person name="Mehrshad M."/>
            <person name="Andrei S.-A."/>
            <person name="Salcher M."/>
            <person name="Kratochvilova H."/>
            <person name="Simek K."/>
            <person name="Ghai R."/>
        </authorList>
    </citation>
    <scope>NUCLEOTIDE SEQUENCE [LARGE SCALE GENOMIC DNA]</scope>
    <source>
        <strain evidence="2 3">II-B4</strain>
    </source>
</reference>
<keyword evidence="1" id="KW-0472">Membrane</keyword>
<name>A0A315EC10_9BURK</name>
<protein>
    <submittedName>
        <fullName evidence="2">Flp family type IVb pilin</fullName>
    </submittedName>
</protein>
<evidence type="ECO:0000256" key="1">
    <source>
        <dbReference type="SAM" id="Phobius"/>
    </source>
</evidence>
<sequence length="60" mass="6139">MNHVMRVFKNFTLDEGGATAIEYGLLAALVALGIAVGASALGAELGLFFGRIATRLSTAA</sequence>
<keyword evidence="1" id="KW-1133">Transmembrane helix</keyword>
<comment type="caution">
    <text evidence="2">The sequence shown here is derived from an EMBL/GenBank/DDBJ whole genome shotgun (WGS) entry which is preliminary data.</text>
</comment>
<dbReference type="InterPro" id="IPR007047">
    <property type="entry name" value="Flp_Fap"/>
</dbReference>
<dbReference type="RefSeq" id="WP_108312968.1">
    <property type="nucleotide sequence ID" value="NZ_NESN01000003.1"/>
</dbReference>
<evidence type="ECO:0000313" key="2">
    <source>
        <dbReference type="EMBL" id="PUE53494.1"/>
    </source>
</evidence>
<dbReference type="Pfam" id="PF04964">
    <property type="entry name" value="Flp_Fap"/>
    <property type="match status" value="1"/>
</dbReference>
<evidence type="ECO:0000313" key="3">
    <source>
        <dbReference type="Proteomes" id="UP000250790"/>
    </source>
</evidence>
<dbReference type="AlphaFoldDB" id="A0A315EC10"/>
<proteinExistence type="predicted"/>
<accession>A0A315EC10</accession>
<keyword evidence="3" id="KW-1185">Reference proteome</keyword>
<gene>
    <name evidence="2" type="ORF">B9Z37_10610</name>
</gene>
<feature type="transmembrane region" description="Helical" evidence="1">
    <location>
        <begin position="20"/>
        <end position="49"/>
    </location>
</feature>
<dbReference type="Proteomes" id="UP000250790">
    <property type="component" value="Unassembled WGS sequence"/>
</dbReference>